<evidence type="ECO:0000256" key="1">
    <source>
        <dbReference type="SAM" id="MobiDB-lite"/>
    </source>
</evidence>
<feature type="compositionally biased region" description="Basic residues" evidence="1">
    <location>
        <begin position="137"/>
        <end position="147"/>
    </location>
</feature>
<keyword evidence="2" id="KW-1133">Transmembrane helix</keyword>
<comment type="caution">
    <text evidence="3">The sequence shown here is derived from an EMBL/GenBank/DDBJ whole genome shotgun (WGS) entry which is preliminary data.</text>
</comment>
<keyword evidence="4" id="KW-1185">Reference proteome</keyword>
<evidence type="ECO:0000313" key="4">
    <source>
        <dbReference type="Proteomes" id="UP000584374"/>
    </source>
</evidence>
<dbReference type="Proteomes" id="UP000584374">
    <property type="component" value="Unassembled WGS sequence"/>
</dbReference>
<dbReference type="EMBL" id="JACHIW010000002">
    <property type="protein sequence ID" value="MBB5158536.1"/>
    <property type="molecule type" value="Genomic_DNA"/>
</dbReference>
<feature type="transmembrane region" description="Helical" evidence="2">
    <location>
        <begin position="70"/>
        <end position="87"/>
    </location>
</feature>
<keyword evidence="2" id="KW-0472">Membrane</keyword>
<dbReference type="RefSeq" id="WP_184730373.1">
    <property type="nucleotide sequence ID" value="NZ_JACHIW010000002.1"/>
</dbReference>
<dbReference type="AlphaFoldDB" id="A0A840QDP9"/>
<reference evidence="3 4" key="1">
    <citation type="submission" date="2020-08" db="EMBL/GenBank/DDBJ databases">
        <title>Sequencing the genomes of 1000 actinobacteria strains.</title>
        <authorList>
            <person name="Klenk H.-P."/>
        </authorList>
    </citation>
    <scope>NUCLEOTIDE SEQUENCE [LARGE SCALE GENOMIC DNA]</scope>
    <source>
        <strain evidence="3 4">DSM 45584</strain>
    </source>
</reference>
<evidence type="ECO:0000313" key="3">
    <source>
        <dbReference type="EMBL" id="MBB5158536.1"/>
    </source>
</evidence>
<keyword evidence="2" id="KW-0812">Transmembrane</keyword>
<proteinExistence type="predicted"/>
<accession>A0A840QDP9</accession>
<evidence type="ECO:0000256" key="2">
    <source>
        <dbReference type="SAM" id="Phobius"/>
    </source>
</evidence>
<protein>
    <submittedName>
        <fullName evidence="3">Uncharacterized protein</fullName>
    </submittedName>
</protein>
<sequence length="147" mass="15971">MLTRIKSQVLMFIAYLRGWLRAAKLAPKLAGLVFRNKIEGLAPKGLRRKLGTSRKTKARKQRLAQLRRDGLIAASGAAAAALGYSAYRVMRARSQKRAGVEALEEETPAAGEVLAEEATRPAGEDFPPEGAVPAARKAPRPKARRRG</sequence>
<feature type="region of interest" description="Disordered" evidence="1">
    <location>
        <begin position="100"/>
        <end position="147"/>
    </location>
</feature>
<organism evidence="3 4">
    <name type="scientific">Saccharopolyspora phatthalungensis</name>
    <dbReference type="NCBI Taxonomy" id="664693"/>
    <lineage>
        <taxon>Bacteria</taxon>
        <taxon>Bacillati</taxon>
        <taxon>Actinomycetota</taxon>
        <taxon>Actinomycetes</taxon>
        <taxon>Pseudonocardiales</taxon>
        <taxon>Pseudonocardiaceae</taxon>
        <taxon>Saccharopolyspora</taxon>
    </lineage>
</organism>
<name>A0A840QDP9_9PSEU</name>
<gene>
    <name evidence="3" type="ORF">BJ970_006135</name>
</gene>